<proteinExistence type="predicted"/>
<keyword evidence="3" id="KW-1185">Reference proteome</keyword>
<dbReference type="Proteomes" id="UP000225706">
    <property type="component" value="Unassembled WGS sequence"/>
</dbReference>
<reference evidence="3" key="1">
    <citation type="journal article" date="2017" name="bioRxiv">
        <title>Comparative analysis of the genomes of Stylophora pistillata and Acropora digitifera provides evidence for extensive differences between species of corals.</title>
        <authorList>
            <person name="Voolstra C.R."/>
            <person name="Li Y."/>
            <person name="Liew Y.J."/>
            <person name="Baumgarten S."/>
            <person name="Zoccola D."/>
            <person name="Flot J.-F."/>
            <person name="Tambutte S."/>
            <person name="Allemand D."/>
            <person name="Aranda M."/>
        </authorList>
    </citation>
    <scope>NUCLEOTIDE SEQUENCE [LARGE SCALE GENOMIC DNA]</scope>
</reference>
<feature type="region of interest" description="Disordered" evidence="1">
    <location>
        <begin position="99"/>
        <end position="131"/>
    </location>
</feature>
<protein>
    <submittedName>
        <fullName evidence="2">Uncharacterized protein</fullName>
    </submittedName>
</protein>
<evidence type="ECO:0000313" key="3">
    <source>
        <dbReference type="Proteomes" id="UP000225706"/>
    </source>
</evidence>
<organism evidence="2 3">
    <name type="scientific">Stylophora pistillata</name>
    <name type="common">Smooth cauliflower coral</name>
    <dbReference type="NCBI Taxonomy" id="50429"/>
    <lineage>
        <taxon>Eukaryota</taxon>
        <taxon>Metazoa</taxon>
        <taxon>Cnidaria</taxon>
        <taxon>Anthozoa</taxon>
        <taxon>Hexacorallia</taxon>
        <taxon>Scleractinia</taxon>
        <taxon>Astrocoeniina</taxon>
        <taxon>Pocilloporidae</taxon>
        <taxon>Stylophora</taxon>
    </lineage>
</organism>
<evidence type="ECO:0000313" key="2">
    <source>
        <dbReference type="EMBL" id="PFX33218.1"/>
    </source>
</evidence>
<feature type="compositionally biased region" description="Basic and acidic residues" evidence="1">
    <location>
        <begin position="99"/>
        <end position="112"/>
    </location>
</feature>
<comment type="caution">
    <text evidence="2">The sequence shown here is derived from an EMBL/GenBank/DDBJ whole genome shotgun (WGS) entry which is preliminary data.</text>
</comment>
<dbReference type="EMBL" id="LSMT01000014">
    <property type="protein sequence ID" value="PFX33218.1"/>
    <property type="molecule type" value="Genomic_DNA"/>
</dbReference>
<feature type="compositionally biased region" description="Basic and acidic residues" evidence="1">
    <location>
        <begin position="47"/>
        <end position="67"/>
    </location>
</feature>
<name>A0A2B4SXE6_STYPI</name>
<feature type="region of interest" description="Disordered" evidence="1">
    <location>
        <begin position="31"/>
        <end position="67"/>
    </location>
</feature>
<dbReference type="AlphaFoldDB" id="A0A2B4SXE6"/>
<evidence type="ECO:0000256" key="1">
    <source>
        <dbReference type="SAM" id="MobiDB-lite"/>
    </source>
</evidence>
<gene>
    <name evidence="2" type="ORF">AWC38_SpisGene1861</name>
</gene>
<accession>A0A2B4SXE6</accession>
<sequence>MKAGRALAISGLQAKELENHDQTINAVKFNKKGTSTRLKGKQRHHQNRQESRTRYESRNRTNSRKDDDKCRNLWWTIPSQRLMTCEEQELQLVWNCTEGKQEQSPENTERQSRGRSTRWVSRNSENKTPHQRKSLVSWFIDKMVKEKVDNCLPCQAVTTSGVERLEPLRMIPYQTPHGKNSRWIF</sequence>